<dbReference type="SUPFAM" id="SSF110997">
    <property type="entry name" value="Sporulation related repeat"/>
    <property type="match status" value="1"/>
</dbReference>
<feature type="region of interest" description="Disordered" evidence="1">
    <location>
        <begin position="63"/>
        <end position="82"/>
    </location>
</feature>
<keyword evidence="2" id="KW-0472">Membrane</keyword>
<feature type="domain" description="SPOR" evidence="3">
    <location>
        <begin position="176"/>
        <end position="256"/>
    </location>
</feature>
<sequence length="329" mass="35586">MDEQDGNGKDGYLVEVKHPGVVETHRTHDRGKALEEVQRRITEENLAVAEVNTGRTLLVEKKKETKGAVSQPPETGGEAPYGWPRRGKAFRRVALLGGLLGLMLLAPMFLLLGTGVKIAQDPAFVPAPRVENVAVDLFERPAPSAEPEGETPRLDPVLLAHGIAAMLKAEPVGEGAPDAFPYTVHVSSFRSATRAAAQVTALREQGEAAFSAYVEIPGMGDWFRVFCGNYPSREDAETGRERLRALGIKETSRAKKSVALAVGGPLPVNEALALESRLYADGFFAYAMPRSLPEDRVQVLVGAFQSESRAKAMQDRLTEAGFQAKAVTR</sequence>
<gene>
    <name evidence="4" type="ORF">SAMN05216233_1381</name>
</gene>
<evidence type="ECO:0000256" key="1">
    <source>
        <dbReference type="SAM" id="MobiDB-lite"/>
    </source>
</evidence>
<reference evidence="4 5" key="1">
    <citation type="submission" date="2016-10" db="EMBL/GenBank/DDBJ databases">
        <authorList>
            <person name="de Groot N.N."/>
        </authorList>
    </citation>
    <scope>NUCLEOTIDE SEQUENCE [LARGE SCALE GENOMIC DNA]</scope>
    <source>
        <strain evidence="4 5">AA1</strain>
    </source>
</reference>
<dbReference type="Gene3D" id="3.30.70.1070">
    <property type="entry name" value="Sporulation related repeat"/>
    <property type="match status" value="1"/>
</dbReference>
<feature type="transmembrane region" description="Helical" evidence="2">
    <location>
        <begin position="93"/>
        <end position="112"/>
    </location>
</feature>
<dbReference type="Proteomes" id="UP000198870">
    <property type="component" value="Unassembled WGS sequence"/>
</dbReference>
<name>A0A1G5JR81_9BACT</name>
<evidence type="ECO:0000313" key="5">
    <source>
        <dbReference type="Proteomes" id="UP000198870"/>
    </source>
</evidence>
<organism evidence="4 5">
    <name type="scientific">Desulfoluna spongiiphila</name>
    <dbReference type="NCBI Taxonomy" id="419481"/>
    <lineage>
        <taxon>Bacteria</taxon>
        <taxon>Pseudomonadati</taxon>
        <taxon>Thermodesulfobacteriota</taxon>
        <taxon>Desulfobacteria</taxon>
        <taxon>Desulfobacterales</taxon>
        <taxon>Desulfolunaceae</taxon>
        <taxon>Desulfoluna</taxon>
    </lineage>
</organism>
<dbReference type="RefSeq" id="WP_092215871.1">
    <property type="nucleotide sequence ID" value="NZ_FMUX01000038.1"/>
</dbReference>
<proteinExistence type="predicted"/>
<evidence type="ECO:0000313" key="4">
    <source>
        <dbReference type="EMBL" id="SCY90209.1"/>
    </source>
</evidence>
<dbReference type="GO" id="GO:0042834">
    <property type="term" value="F:peptidoglycan binding"/>
    <property type="evidence" value="ECO:0007669"/>
    <property type="project" value="InterPro"/>
</dbReference>
<dbReference type="STRING" id="419481.SAMN05216233_1381"/>
<dbReference type="EMBL" id="FMUX01000038">
    <property type="protein sequence ID" value="SCY90209.1"/>
    <property type="molecule type" value="Genomic_DNA"/>
</dbReference>
<dbReference type="InterPro" id="IPR007730">
    <property type="entry name" value="SPOR-like_dom"/>
</dbReference>
<keyword evidence="5" id="KW-1185">Reference proteome</keyword>
<dbReference type="Pfam" id="PF05036">
    <property type="entry name" value="SPOR"/>
    <property type="match status" value="1"/>
</dbReference>
<accession>A0A1G5JR81</accession>
<evidence type="ECO:0000256" key="2">
    <source>
        <dbReference type="SAM" id="Phobius"/>
    </source>
</evidence>
<dbReference type="PROSITE" id="PS51724">
    <property type="entry name" value="SPOR"/>
    <property type="match status" value="1"/>
</dbReference>
<protein>
    <submittedName>
        <fullName evidence="4">Sporulation related domain-containing protein</fullName>
    </submittedName>
</protein>
<dbReference type="InterPro" id="IPR036680">
    <property type="entry name" value="SPOR-like_sf"/>
</dbReference>
<evidence type="ECO:0000259" key="3">
    <source>
        <dbReference type="PROSITE" id="PS51724"/>
    </source>
</evidence>
<keyword evidence="2" id="KW-0812">Transmembrane</keyword>
<dbReference type="OrthoDB" id="7063246at2"/>
<keyword evidence="2" id="KW-1133">Transmembrane helix</keyword>
<dbReference type="AlphaFoldDB" id="A0A1G5JR81"/>